<dbReference type="PANTHER" id="PTHR31896">
    <property type="entry name" value="FAMILY REGULATORY PROTEIN, PUTATIVE (AFU_ORTHOLOGUE AFUA_3G14730)-RELATED"/>
    <property type="match status" value="1"/>
</dbReference>
<evidence type="ECO:0000256" key="1">
    <source>
        <dbReference type="ARBA" id="ARBA00009861"/>
    </source>
</evidence>
<dbReference type="Gramene" id="KVH98309">
    <property type="protein sequence ID" value="KVH98309"/>
    <property type="gene ID" value="Ccrd_023462"/>
</dbReference>
<dbReference type="FunFam" id="3.30.559.10:FF:000008">
    <property type="entry name" value="Tryptamine hydroxycinnamoyl transferase"/>
    <property type="match status" value="1"/>
</dbReference>
<organism evidence="4 5">
    <name type="scientific">Cynara cardunculus var. scolymus</name>
    <name type="common">Globe artichoke</name>
    <name type="synonym">Cynara scolymus</name>
    <dbReference type="NCBI Taxonomy" id="59895"/>
    <lineage>
        <taxon>Eukaryota</taxon>
        <taxon>Viridiplantae</taxon>
        <taxon>Streptophyta</taxon>
        <taxon>Embryophyta</taxon>
        <taxon>Tracheophyta</taxon>
        <taxon>Spermatophyta</taxon>
        <taxon>Magnoliopsida</taxon>
        <taxon>eudicotyledons</taxon>
        <taxon>Gunneridae</taxon>
        <taxon>Pentapetalae</taxon>
        <taxon>asterids</taxon>
        <taxon>campanulids</taxon>
        <taxon>Asterales</taxon>
        <taxon>Asteraceae</taxon>
        <taxon>Carduoideae</taxon>
        <taxon>Cardueae</taxon>
        <taxon>Carduinae</taxon>
        <taxon>Cynara</taxon>
    </lineage>
</organism>
<dbReference type="AlphaFoldDB" id="A0A103XWS7"/>
<evidence type="ECO:0000256" key="3">
    <source>
        <dbReference type="ARBA" id="ARBA00023315"/>
    </source>
</evidence>
<dbReference type="InterPro" id="IPR023213">
    <property type="entry name" value="CAT-like_dom_sf"/>
</dbReference>
<evidence type="ECO:0000313" key="5">
    <source>
        <dbReference type="Proteomes" id="UP000243975"/>
    </source>
</evidence>
<keyword evidence="5" id="KW-1185">Reference proteome</keyword>
<dbReference type="EMBL" id="LEKV01003802">
    <property type="protein sequence ID" value="KVH98309.1"/>
    <property type="molecule type" value="Genomic_DNA"/>
</dbReference>
<keyword evidence="2" id="KW-0808">Transferase</keyword>
<comment type="similarity">
    <text evidence="1">Belongs to the plant acyltransferase family.</text>
</comment>
<dbReference type="Proteomes" id="UP000243975">
    <property type="component" value="Unassembled WGS sequence"/>
</dbReference>
<evidence type="ECO:0000256" key="2">
    <source>
        <dbReference type="ARBA" id="ARBA00022679"/>
    </source>
</evidence>
<accession>A0A103XWS7</accession>
<reference evidence="4 5" key="1">
    <citation type="journal article" date="2016" name="Sci. Rep.">
        <title>The genome sequence of the outbreeding globe artichoke constructed de novo incorporating a phase-aware low-pass sequencing strategy of F1 progeny.</title>
        <authorList>
            <person name="Scaglione D."/>
            <person name="Reyes-Chin-Wo S."/>
            <person name="Acquadro A."/>
            <person name="Froenicke L."/>
            <person name="Portis E."/>
            <person name="Beitel C."/>
            <person name="Tirone M."/>
            <person name="Mauro R."/>
            <person name="Lo Monaco A."/>
            <person name="Mauromicale G."/>
            <person name="Faccioli P."/>
            <person name="Cattivelli L."/>
            <person name="Rieseberg L."/>
            <person name="Michelmore R."/>
            <person name="Lanteri S."/>
        </authorList>
    </citation>
    <scope>NUCLEOTIDE SEQUENCE [LARGE SCALE GENOMIC DNA]</scope>
    <source>
        <strain evidence="4">2C</strain>
    </source>
</reference>
<keyword evidence="3" id="KW-0012">Acyltransferase</keyword>
<dbReference type="Pfam" id="PF02458">
    <property type="entry name" value="Transferase"/>
    <property type="match status" value="1"/>
</dbReference>
<comment type="caution">
    <text evidence="4">The sequence shown here is derived from an EMBL/GenBank/DDBJ whole genome shotgun (WGS) entry which is preliminary data.</text>
</comment>
<sequence length="515" mass="57762">MASPTVEIVSHCFVKPKFPSNKPIYFSPWDLVMVNVNYIQKGLLFRLTENQDFSIVTFLEDLKDSLSATLTHFHPLAARLATVKQQNPPSLVVFLNPENSPGARFIHSTVDLTVSDVLGPTDVPLIVQSFFDHHEAIDHDGHELSLLSIQVTELVDGIFIGCSINHMVVDGTSYWHFFNSWSEVFQSKTQNGNIAPISRPPVLERWIPTGSDPVLSLPFTHNDEFLDRPNRPFLRERIFHFSSESLSKFKAKVNSECNTTKISTLQCLSALMWRCVTRARRAPENKETGCRLAVNNRSRLSPPLPDNYFGNSIQTVRVVTTAGVLLDQSLGWAAWMLHELVMNHGDKAIKEFVGSWVKRPFVYKMSQLFDGDSIQMGSSPRFDIYGNEFGLGKGVAVLSGYANKFDGKVTLYPGRDGGGSVDLEVCLLPENMAAFESDKEFMSVVNGEEAIVTHKIAFLRHELEMATKSELSRSQFEHIHPQRKVERTLQKALLDGFHDILASGTKDSVEINPPL</sequence>
<dbReference type="Gene3D" id="3.30.559.10">
    <property type="entry name" value="Chloramphenicol acetyltransferase-like domain"/>
    <property type="match status" value="2"/>
</dbReference>
<evidence type="ECO:0000313" key="4">
    <source>
        <dbReference type="EMBL" id="KVH98309.1"/>
    </source>
</evidence>
<dbReference type="GO" id="GO:0016746">
    <property type="term" value="F:acyltransferase activity"/>
    <property type="evidence" value="ECO:0007669"/>
    <property type="project" value="UniProtKB-KW"/>
</dbReference>
<proteinExistence type="inferred from homology"/>
<dbReference type="STRING" id="59895.A0A103XWS7"/>
<dbReference type="InterPro" id="IPR051283">
    <property type="entry name" value="Sec_Metabolite_Acyltrans"/>
</dbReference>
<dbReference type="PANTHER" id="PTHR31896:SF12">
    <property type="entry name" value="HXXXD-TYPE ACYL-TRANSFERASE FAMILY PROTEIN"/>
    <property type="match status" value="1"/>
</dbReference>
<name>A0A103XWS7_CYNCS</name>
<protein>
    <submittedName>
        <fullName evidence="4">Chloramphenicol acetyltransferase-like domain-containing protein</fullName>
    </submittedName>
</protein>
<gene>
    <name evidence="4" type="ORF">Ccrd_023462</name>
</gene>
<dbReference type="OMA" id="VERGHGW"/>